<dbReference type="AlphaFoldDB" id="A0A5B9MF34"/>
<sequence length="715" mass="79065">MSTIDLNSLGNPTNAKILVFTKATWADAFAYAPNLIVEEIVWAVAPQVSVASLQWRYGDSVFAPGATAAAAVPKVTARGYYVLIMQQTGASEWLSWLGYADSAVIIQEDSASGVQRIPCFGFDRALQYSMITSTVHVDPGDATKWKRKDRGAVFNAHTKGNRTSAKVKVNDADPTPTVYAFENPSVDSREWWSSQDIVQHLATFHLPTMTEIPGTIPWSIVGFDRLPDWDHPKLETDEKSIFTCLSEIASIEQLLGWRVMPTISGTDPLVTPPTVTAVNIEFFTHASAAVVLPGVTNLPANHDIQVWTHSSDRLTDSSIDEDDADTVDQVIVRGPREVAVGTFRYSDEWINGWTPAELTEYNETYSGQGFWASASAAEKREWNQFFRSLTKYQDVYRNFPIRDDWDGELNGESLFWKSDPGDDAYIPYLGNTYFMDRLPLFRGIDYSGSVASVDESRGRHTLPILAYIETPDDPTKYWQLQTIFTDIGASRVKHPNSLDFDISVGPYFDRGPGFTIDVQGAPQHAHRPSFTGNDGDPEKTNPKMWGEIDSETMLITAAMVGDRRPEVRLPASVSADFVRRKYITFEHPGLQHIEISPGCVVGHDRFGVLETSDGGTLRDPFEMLTALATLAGERFLSARKVAKIRTGRQLNIQTGAMIGSINGTTVNAVINEVRVSTPVVESESPPSYSMHITAVDNDLDVVALVARVPVPEAVR</sequence>
<organism evidence="2 3">
    <name type="scientific">Stieleria maiorica</name>
    <dbReference type="NCBI Taxonomy" id="2795974"/>
    <lineage>
        <taxon>Bacteria</taxon>
        <taxon>Pseudomonadati</taxon>
        <taxon>Planctomycetota</taxon>
        <taxon>Planctomycetia</taxon>
        <taxon>Pirellulales</taxon>
        <taxon>Pirellulaceae</taxon>
        <taxon>Stieleria</taxon>
    </lineage>
</organism>
<feature type="region of interest" description="Disordered" evidence="1">
    <location>
        <begin position="522"/>
        <end position="541"/>
    </location>
</feature>
<dbReference type="KEGG" id="smam:Mal15_21930"/>
<evidence type="ECO:0000256" key="1">
    <source>
        <dbReference type="SAM" id="MobiDB-lite"/>
    </source>
</evidence>
<protein>
    <submittedName>
        <fullName evidence="2">Uncharacterized protein</fullName>
    </submittedName>
</protein>
<dbReference type="RefSeq" id="WP_147867706.1">
    <property type="nucleotide sequence ID" value="NZ_CP036264.1"/>
</dbReference>
<accession>A0A5B9MF34</accession>
<dbReference type="EMBL" id="CP036264">
    <property type="protein sequence ID" value="QEF98145.1"/>
    <property type="molecule type" value="Genomic_DNA"/>
</dbReference>
<name>A0A5B9MF34_9BACT</name>
<dbReference type="Proteomes" id="UP000321353">
    <property type="component" value="Chromosome"/>
</dbReference>
<keyword evidence="3" id="KW-1185">Reference proteome</keyword>
<gene>
    <name evidence="2" type="ORF">Mal15_21930</name>
</gene>
<evidence type="ECO:0000313" key="2">
    <source>
        <dbReference type="EMBL" id="QEF98145.1"/>
    </source>
</evidence>
<proteinExistence type="predicted"/>
<evidence type="ECO:0000313" key="3">
    <source>
        <dbReference type="Proteomes" id="UP000321353"/>
    </source>
</evidence>
<reference evidence="2 3" key="1">
    <citation type="submission" date="2019-02" db="EMBL/GenBank/DDBJ databases">
        <title>Planctomycetal bacteria perform biofilm scaping via a novel small molecule.</title>
        <authorList>
            <person name="Jeske O."/>
            <person name="Boedeker C."/>
            <person name="Wiegand S."/>
            <person name="Breitling P."/>
            <person name="Kallscheuer N."/>
            <person name="Jogler M."/>
            <person name="Rohde M."/>
            <person name="Petersen J."/>
            <person name="Medema M.H."/>
            <person name="Surup F."/>
            <person name="Jogler C."/>
        </authorList>
    </citation>
    <scope>NUCLEOTIDE SEQUENCE [LARGE SCALE GENOMIC DNA]</scope>
    <source>
        <strain evidence="2 3">Mal15</strain>
    </source>
</reference>